<feature type="region of interest" description="Disordered" evidence="3">
    <location>
        <begin position="234"/>
        <end position="256"/>
    </location>
</feature>
<gene>
    <name evidence="5" type="ORF">B6S08_14985</name>
</gene>
<dbReference type="SUPFAM" id="SSF56214">
    <property type="entry name" value="4'-phosphopantetheinyl transferase"/>
    <property type="match status" value="2"/>
</dbReference>
<dbReference type="EMBL" id="NBIM01000006">
    <property type="protein sequence ID" value="OXY81023.1"/>
    <property type="molecule type" value="Genomic_DNA"/>
</dbReference>
<evidence type="ECO:0000256" key="2">
    <source>
        <dbReference type="ARBA" id="ARBA00022679"/>
    </source>
</evidence>
<keyword evidence="2" id="KW-0808">Transferase</keyword>
<dbReference type="PANTHER" id="PTHR12215">
    <property type="entry name" value="PHOSPHOPANTETHEINE TRANSFERASE"/>
    <property type="match status" value="1"/>
</dbReference>
<dbReference type="GO" id="GO:0005829">
    <property type="term" value="C:cytosol"/>
    <property type="evidence" value="ECO:0007669"/>
    <property type="project" value="TreeGrafter"/>
</dbReference>
<dbReference type="Pfam" id="PF01648">
    <property type="entry name" value="ACPS"/>
    <property type="match status" value="1"/>
</dbReference>
<evidence type="ECO:0000256" key="1">
    <source>
        <dbReference type="ARBA" id="ARBA00010990"/>
    </source>
</evidence>
<comment type="similarity">
    <text evidence="1">Belongs to the P-Pant transferase superfamily. Gsp/Sfp/HetI/AcpT family.</text>
</comment>
<keyword evidence="6" id="KW-1185">Reference proteome</keyword>
<evidence type="ECO:0000313" key="6">
    <source>
        <dbReference type="Proteomes" id="UP000242757"/>
    </source>
</evidence>
<reference evidence="5 6" key="1">
    <citation type="submission" date="2017-08" db="EMBL/GenBank/DDBJ databases">
        <title>A Genome Sequence of Oceanimonas doudoroffii ATCC 27123T.</title>
        <authorList>
            <person name="Brennan M.A."/>
            <person name="Maclea K.S."/>
            <person name="Mcclelland W.D."/>
            <person name="Trachtenberg A.M."/>
        </authorList>
    </citation>
    <scope>NUCLEOTIDE SEQUENCE [LARGE SCALE GENOMIC DNA]</scope>
    <source>
        <strain evidence="5 6">ATCC 27123</strain>
    </source>
</reference>
<comment type="caution">
    <text evidence="5">The sequence shown here is derived from an EMBL/GenBank/DDBJ whole genome shotgun (WGS) entry which is preliminary data.</text>
</comment>
<feature type="domain" description="4'-phosphopantetheinyl transferase" evidence="4">
    <location>
        <begin position="112"/>
        <end position="171"/>
    </location>
</feature>
<sequence length="256" mass="28857">MPANDSLGTILLWFASAGAPGQPVPDAGLALLPPAQRDFFHSLRAPGRRQQYLHSRLLMCTALSRHYRRATTEWDIEERTNAAPLIHNLPVPAHISLSHSHHLICFGLSSFRIGIDVEWMKSGRRFREMAALFMSNEEVALLPEHPAELQRYFYRIWCAKEALYKALTPAEQARTTLTGLSYPALLENDSPWHLMQSRLDHYRLAVVSEKVTAAPLLHQASINLEHVMRDAARRGLSNHKKGPDGPFGILDTTETQ</sequence>
<dbReference type="Gene3D" id="3.90.470.20">
    <property type="entry name" value="4'-phosphopantetheinyl transferase domain"/>
    <property type="match status" value="2"/>
</dbReference>
<dbReference type="GO" id="GO:0008897">
    <property type="term" value="F:holo-[acyl-carrier-protein] synthase activity"/>
    <property type="evidence" value="ECO:0007669"/>
    <property type="project" value="InterPro"/>
</dbReference>
<protein>
    <recommendedName>
        <fullName evidence="4">4'-phosphopantetheinyl transferase domain-containing protein</fullName>
    </recommendedName>
</protein>
<dbReference type="Proteomes" id="UP000242757">
    <property type="component" value="Unassembled WGS sequence"/>
</dbReference>
<dbReference type="InterPro" id="IPR037143">
    <property type="entry name" value="4-PPantetheinyl_Trfase_dom_sf"/>
</dbReference>
<evidence type="ECO:0000313" key="5">
    <source>
        <dbReference type="EMBL" id="OXY81023.1"/>
    </source>
</evidence>
<dbReference type="InterPro" id="IPR050559">
    <property type="entry name" value="P-Pant_transferase_sf"/>
</dbReference>
<dbReference type="PANTHER" id="PTHR12215:SF10">
    <property type="entry name" value="L-AMINOADIPATE-SEMIALDEHYDE DEHYDROGENASE-PHOSPHOPANTETHEINYL TRANSFERASE"/>
    <property type="match status" value="1"/>
</dbReference>
<name>A0A233RCA6_9GAMM</name>
<evidence type="ECO:0000259" key="4">
    <source>
        <dbReference type="Pfam" id="PF01648"/>
    </source>
</evidence>
<dbReference type="GO" id="GO:0019878">
    <property type="term" value="P:lysine biosynthetic process via aminoadipic acid"/>
    <property type="evidence" value="ECO:0007669"/>
    <property type="project" value="TreeGrafter"/>
</dbReference>
<dbReference type="AlphaFoldDB" id="A0A233RCA6"/>
<accession>A0A233RCA6</accession>
<evidence type="ECO:0000256" key="3">
    <source>
        <dbReference type="SAM" id="MobiDB-lite"/>
    </source>
</evidence>
<proteinExistence type="inferred from homology"/>
<dbReference type="GO" id="GO:0000287">
    <property type="term" value="F:magnesium ion binding"/>
    <property type="evidence" value="ECO:0007669"/>
    <property type="project" value="InterPro"/>
</dbReference>
<dbReference type="InterPro" id="IPR008278">
    <property type="entry name" value="4-PPantetheinyl_Trfase_dom"/>
</dbReference>
<organism evidence="5 6">
    <name type="scientific">Oceanimonas doudoroffii</name>
    <dbReference type="NCBI Taxonomy" id="84158"/>
    <lineage>
        <taxon>Bacteria</taxon>
        <taxon>Pseudomonadati</taxon>
        <taxon>Pseudomonadota</taxon>
        <taxon>Gammaproteobacteria</taxon>
        <taxon>Aeromonadales</taxon>
        <taxon>Aeromonadaceae</taxon>
        <taxon>Oceanimonas</taxon>
    </lineage>
</organism>